<name>A0A449H9T5_NOCFR</name>
<proteinExistence type="predicted"/>
<dbReference type="AlphaFoldDB" id="A0A449H9T5"/>
<sequence>MHPLLEIEATKVVYIGVSGRCWHLAGPGAGAEGVTMGEGPTGHLFAPVSILVSEGARQDGASFLRDVRSKKEIDFIAHVGGDGIPLVIRSPRHWLAINDAWMRDWSTRVPGTLAWFTRHQGWRFQQVRLDAAPTPTTGIDPLPNLHEAYQMSIVALDPLEKHFDEWQVWKNASGLGEGVVRARNAADQPGWARYTMNGPGRFWIGDLGGGEEPRIVQTPPILAGETLRIDTHPRRRTARVYSDANPSGRNVWGALAGRRWFTSVPAWSSVEIPVRVTDGGTTASTVRIDLAPRSSRPY</sequence>
<gene>
    <name evidence="1" type="ORF">NCTC1935_00193</name>
</gene>
<organism evidence="1">
    <name type="scientific">Nocardia farcinica</name>
    <dbReference type="NCBI Taxonomy" id="37329"/>
    <lineage>
        <taxon>Bacteria</taxon>
        <taxon>Bacillati</taxon>
        <taxon>Actinomycetota</taxon>
        <taxon>Actinomycetes</taxon>
        <taxon>Mycobacteriales</taxon>
        <taxon>Nocardiaceae</taxon>
        <taxon>Nocardia</taxon>
    </lineage>
</organism>
<reference evidence="1" key="1">
    <citation type="submission" date="2019-02" db="EMBL/GenBank/DDBJ databases">
        <authorList>
            <consortium name="Pathogen Informatics"/>
        </authorList>
    </citation>
    <scope>NUCLEOTIDE SEQUENCE</scope>
    <source>
        <strain evidence="1">3012STDY6733949</strain>
    </source>
</reference>
<accession>A0A449H9T5</accession>
<protein>
    <submittedName>
        <fullName evidence="1">Uncharacterized protein</fullName>
    </submittedName>
</protein>
<dbReference type="EMBL" id="CAACYE010000005">
    <property type="protein sequence ID" value="VFA81616.1"/>
    <property type="molecule type" value="Genomic_DNA"/>
</dbReference>
<evidence type="ECO:0000313" key="1">
    <source>
        <dbReference type="EMBL" id="VFA81616.1"/>
    </source>
</evidence>